<evidence type="ECO:0000313" key="2">
    <source>
        <dbReference type="Proteomes" id="UP000515158"/>
    </source>
</evidence>
<dbReference type="Proteomes" id="UP000515158">
    <property type="component" value="Unplaced"/>
</dbReference>
<name>A0A6P8YMK0_THRPL</name>
<organism evidence="3">
    <name type="scientific">Thrips palmi</name>
    <name type="common">Melon thrips</name>
    <dbReference type="NCBI Taxonomy" id="161013"/>
    <lineage>
        <taxon>Eukaryota</taxon>
        <taxon>Metazoa</taxon>
        <taxon>Ecdysozoa</taxon>
        <taxon>Arthropoda</taxon>
        <taxon>Hexapoda</taxon>
        <taxon>Insecta</taxon>
        <taxon>Pterygota</taxon>
        <taxon>Neoptera</taxon>
        <taxon>Paraneoptera</taxon>
        <taxon>Thysanoptera</taxon>
        <taxon>Terebrantia</taxon>
        <taxon>Thripoidea</taxon>
        <taxon>Thripidae</taxon>
        <taxon>Thrips</taxon>
    </lineage>
</organism>
<dbReference type="GeneID" id="117643325"/>
<keyword evidence="1" id="KW-1133">Transmembrane helix</keyword>
<feature type="transmembrane region" description="Helical" evidence="1">
    <location>
        <begin position="12"/>
        <end position="32"/>
    </location>
</feature>
<evidence type="ECO:0000256" key="1">
    <source>
        <dbReference type="SAM" id="Phobius"/>
    </source>
</evidence>
<reference evidence="3" key="1">
    <citation type="submission" date="2025-08" db="UniProtKB">
        <authorList>
            <consortium name="RefSeq"/>
        </authorList>
    </citation>
    <scope>IDENTIFICATION</scope>
    <source>
        <tissue evidence="3">Total insect</tissue>
    </source>
</reference>
<accession>A0A6P8YMK0</accession>
<protein>
    <submittedName>
        <fullName evidence="3">Uncharacterized protein LOC117643325</fullName>
    </submittedName>
</protein>
<dbReference type="AlphaFoldDB" id="A0A6P8YMK0"/>
<dbReference type="KEGG" id="tpal:117643325"/>
<proteinExistence type="predicted"/>
<dbReference type="PANTHER" id="PTHR13627:SF32">
    <property type="entry name" value="AGAP006029-PA"/>
    <property type="match status" value="1"/>
</dbReference>
<dbReference type="PANTHER" id="PTHR13627">
    <property type="entry name" value="FUKUTIN RELATED PROTEIN"/>
    <property type="match status" value="1"/>
</dbReference>
<keyword evidence="1" id="KW-0472">Membrane</keyword>
<dbReference type="InParanoid" id="A0A6P8YMK0"/>
<dbReference type="InterPro" id="IPR052613">
    <property type="entry name" value="LicD_transferase"/>
</dbReference>
<dbReference type="RefSeq" id="XP_034238061.1">
    <property type="nucleotide sequence ID" value="XM_034382170.1"/>
</dbReference>
<keyword evidence="2" id="KW-1185">Reference proteome</keyword>
<dbReference type="OrthoDB" id="444255at2759"/>
<gene>
    <name evidence="3" type="primary">LOC117643325</name>
</gene>
<keyword evidence="1" id="KW-0812">Transmembrane</keyword>
<evidence type="ECO:0000313" key="3">
    <source>
        <dbReference type="RefSeq" id="XP_034238061.1"/>
    </source>
</evidence>
<sequence length="227" mass="26881">MNSNEFIMRLKLSRAVYLTVFLIGCILLWYLVRQNHPEFTKTCELTKVFQDNLLKLSYRVHKVLDIMSLNHCLCYGALWGQVRRSSTLPWEADVEFCVNNKELSAFDENFIDRLFRKHNLTLLYDSAEGIYSITDHGFQPGAQVKLIVFEEDPKLDVMRRIGWKRRMLPPNCEDSKSLDCFPVRLLRKPLPMKLFGSEQMPVPWESLEILKYHYPDNWWLEVFPLNC</sequence>